<evidence type="ECO:0000313" key="2">
    <source>
        <dbReference type="EMBL" id="CAB4739381.1"/>
    </source>
</evidence>
<organism evidence="2">
    <name type="scientific">freshwater metagenome</name>
    <dbReference type="NCBI Taxonomy" id="449393"/>
    <lineage>
        <taxon>unclassified sequences</taxon>
        <taxon>metagenomes</taxon>
        <taxon>ecological metagenomes</taxon>
    </lineage>
</organism>
<evidence type="ECO:0000256" key="1">
    <source>
        <dbReference type="SAM" id="MobiDB-lite"/>
    </source>
</evidence>
<dbReference type="AlphaFoldDB" id="A0A6J6SWX4"/>
<name>A0A6J6SWX4_9ZZZZ</name>
<protein>
    <submittedName>
        <fullName evidence="2">Unannotated protein</fullName>
    </submittedName>
</protein>
<sequence>MIEHPSLVETRARAGREDRLSRSSTPRPPRVPQRHRLAGQLRRVADRLDG</sequence>
<dbReference type="EMBL" id="CAEZYQ010000007">
    <property type="protein sequence ID" value="CAB4739381.1"/>
    <property type="molecule type" value="Genomic_DNA"/>
</dbReference>
<proteinExistence type="predicted"/>
<feature type="compositionally biased region" description="Basic and acidic residues" evidence="1">
    <location>
        <begin position="10"/>
        <end position="21"/>
    </location>
</feature>
<accession>A0A6J6SWX4</accession>
<gene>
    <name evidence="2" type="ORF">UFOPK2761_01147</name>
</gene>
<reference evidence="2" key="1">
    <citation type="submission" date="2020-05" db="EMBL/GenBank/DDBJ databases">
        <authorList>
            <person name="Chiriac C."/>
            <person name="Salcher M."/>
            <person name="Ghai R."/>
            <person name="Kavagutti S V."/>
        </authorList>
    </citation>
    <scope>NUCLEOTIDE SEQUENCE</scope>
</reference>
<feature type="region of interest" description="Disordered" evidence="1">
    <location>
        <begin position="1"/>
        <end position="50"/>
    </location>
</feature>